<accession>A0AAN4W177</accession>
<keyword evidence="2" id="KW-1185">Reference proteome</keyword>
<reference evidence="1 2" key="1">
    <citation type="submission" date="2021-12" db="EMBL/GenBank/DDBJ databases">
        <title>Genome sequencing of bacteria with rrn-lacking chromosome and rrn-plasmid.</title>
        <authorList>
            <person name="Anda M."/>
            <person name="Iwasaki W."/>
        </authorList>
    </citation>
    <scope>NUCLEOTIDE SEQUENCE [LARGE SCALE GENOMIC DNA]</scope>
    <source>
        <strain evidence="1 2">NBRC 15940</strain>
    </source>
</reference>
<gene>
    <name evidence="1" type="ORF">PEDI_33000</name>
</gene>
<protein>
    <submittedName>
        <fullName evidence="1">Uncharacterized protein</fullName>
    </submittedName>
</protein>
<proteinExistence type="predicted"/>
<evidence type="ECO:0000313" key="1">
    <source>
        <dbReference type="EMBL" id="GJM62748.1"/>
    </source>
</evidence>
<organism evidence="1 2">
    <name type="scientific">Persicobacter diffluens</name>
    <dbReference type="NCBI Taxonomy" id="981"/>
    <lineage>
        <taxon>Bacteria</taxon>
        <taxon>Pseudomonadati</taxon>
        <taxon>Bacteroidota</taxon>
        <taxon>Cytophagia</taxon>
        <taxon>Cytophagales</taxon>
        <taxon>Persicobacteraceae</taxon>
        <taxon>Persicobacter</taxon>
    </lineage>
</organism>
<evidence type="ECO:0000313" key="2">
    <source>
        <dbReference type="Proteomes" id="UP001310022"/>
    </source>
</evidence>
<name>A0AAN4W177_9BACT</name>
<comment type="caution">
    <text evidence="1">The sequence shown here is derived from an EMBL/GenBank/DDBJ whole genome shotgun (WGS) entry which is preliminary data.</text>
</comment>
<dbReference type="Proteomes" id="UP001310022">
    <property type="component" value="Unassembled WGS sequence"/>
</dbReference>
<dbReference type="EMBL" id="BQKE01000002">
    <property type="protein sequence ID" value="GJM62748.1"/>
    <property type="molecule type" value="Genomic_DNA"/>
</dbReference>
<dbReference type="AlphaFoldDB" id="A0AAN4W177"/>
<sequence>MELCIDNFNNSIDRQIFLYLKNHRFIKDESKQKPALPENP</sequence>